<evidence type="ECO:0000259" key="1">
    <source>
        <dbReference type="Pfam" id="PF22600"/>
    </source>
</evidence>
<dbReference type="EMBL" id="JACEEZ010002385">
    <property type="protein sequence ID" value="KAG0728273.1"/>
    <property type="molecule type" value="Genomic_DNA"/>
</dbReference>
<dbReference type="SUPFAM" id="SSF81301">
    <property type="entry name" value="Nucleotidyltransferase"/>
    <property type="match status" value="1"/>
</dbReference>
<dbReference type="CDD" id="cd05402">
    <property type="entry name" value="NT_PAP_TUTase"/>
    <property type="match status" value="1"/>
</dbReference>
<sequence length="498" mass="53562">MAMLFLGRHRGLCHLRHHHKTVSLPYKLLHRGLKVAGVPGYKFAVPGSNPGYGSRRPAQKPIHPSFLGCWINGYLGKPGEGNCGNPGVTLALCPGVTGPHPPQALRANATEMSTEAMHRLACDLRPSADEVVAGRRGQAQRSLLVEVVGAASVAELWRVCEGCGTVEALHHYTVPARGSVGRKEMILVEFSEASALQSALQISTHAPLKDCPPSHSPLVWLAAGRGAPTPPNNTQQPPLNLTSEGTQEELLLRLSQCSSVESALSGLFPNAVVLPFGSSVNTFGHRDSDLDMTLELGGQGGKAQGGEGRLVFQVKRSSSAANPRLTLQRRMEVTADLLDHFMPGCSQVRRILNARVPIIKYRQELTAIDCDLTMANRSGYHMSRMLHLYGTADSRVVALGGAIRRWARGRGLTSPHAGRWLTNFSLTLMVLTYLMNTSPPVLLPLSVLKVIPGEDEESGQPIFIVPQQSASAAAAAAAKNTDPLEPATQGFLRVLRNF</sequence>
<evidence type="ECO:0000313" key="3">
    <source>
        <dbReference type="Proteomes" id="UP000770661"/>
    </source>
</evidence>
<dbReference type="SUPFAM" id="SSF81631">
    <property type="entry name" value="PAP/OAS1 substrate-binding domain"/>
    <property type="match status" value="1"/>
</dbReference>
<accession>A0A8J4YHM4</accession>
<keyword evidence="3" id="KW-1185">Reference proteome</keyword>
<feature type="domain" description="Poly(A) RNA polymerase mitochondrial-like central palm" evidence="1">
    <location>
        <begin position="246"/>
        <end position="390"/>
    </location>
</feature>
<dbReference type="PANTHER" id="PTHR12271:SF133">
    <property type="entry name" value="POLY(A) RNA POLYMERASE, MITOCHONDRIAL"/>
    <property type="match status" value="1"/>
</dbReference>
<proteinExistence type="predicted"/>
<dbReference type="GO" id="GO:1990817">
    <property type="term" value="F:poly(A) RNA polymerase activity"/>
    <property type="evidence" value="ECO:0007669"/>
    <property type="project" value="TreeGrafter"/>
</dbReference>
<gene>
    <name evidence="2" type="primary">MTPAP_1</name>
    <name evidence="2" type="ORF">GWK47_032809</name>
</gene>
<dbReference type="Pfam" id="PF22600">
    <property type="entry name" value="MTPAP-like_central"/>
    <property type="match status" value="1"/>
</dbReference>
<name>A0A8J4YHM4_CHIOP</name>
<dbReference type="Gene3D" id="1.10.1410.10">
    <property type="match status" value="1"/>
</dbReference>
<dbReference type="Gene3D" id="3.30.460.10">
    <property type="entry name" value="Beta Polymerase, domain 2"/>
    <property type="match status" value="1"/>
</dbReference>
<dbReference type="InterPro" id="IPR043519">
    <property type="entry name" value="NT_sf"/>
</dbReference>
<dbReference type="Proteomes" id="UP000770661">
    <property type="component" value="Unassembled WGS sequence"/>
</dbReference>
<comment type="caution">
    <text evidence="2">The sequence shown here is derived from an EMBL/GenBank/DDBJ whole genome shotgun (WGS) entry which is preliminary data.</text>
</comment>
<dbReference type="PANTHER" id="PTHR12271">
    <property type="entry name" value="POLY A POLYMERASE CID PAP -RELATED"/>
    <property type="match status" value="1"/>
</dbReference>
<dbReference type="AlphaFoldDB" id="A0A8J4YHM4"/>
<organism evidence="2 3">
    <name type="scientific">Chionoecetes opilio</name>
    <name type="common">Atlantic snow crab</name>
    <name type="synonym">Cancer opilio</name>
    <dbReference type="NCBI Taxonomy" id="41210"/>
    <lineage>
        <taxon>Eukaryota</taxon>
        <taxon>Metazoa</taxon>
        <taxon>Ecdysozoa</taxon>
        <taxon>Arthropoda</taxon>
        <taxon>Crustacea</taxon>
        <taxon>Multicrustacea</taxon>
        <taxon>Malacostraca</taxon>
        <taxon>Eumalacostraca</taxon>
        <taxon>Eucarida</taxon>
        <taxon>Decapoda</taxon>
        <taxon>Pleocyemata</taxon>
        <taxon>Brachyura</taxon>
        <taxon>Eubrachyura</taxon>
        <taxon>Majoidea</taxon>
        <taxon>Majidae</taxon>
        <taxon>Chionoecetes</taxon>
    </lineage>
</organism>
<protein>
    <submittedName>
        <fullName evidence="2">Poly(A) RNA polymerase, mitochondrial</fullName>
    </submittedName>
</protein>
<dbReference type="GO" id="GO:0031123">
    <property type="term" value="P:RNA 3'-end processing"/>
    <property type="evidence" value="ECO:0007669"/>
    <property type="project" value="TreeGrafter"/>
</dbReference>
<dbReference type="OrthoDB" id="434989at2759"/>
<evidence type="ECO:0000313" key="2">
    <source>
        <dbReference type="EMBL" id="KAG0728273.1"/>
    </source>
</evidence>
<reference evidence="2" key="1">
    <citation type="submission" date="2020-07" db="EMBL/GenBank/DDBJ databases">
        <title>The High-quality genome of the commercially important snow crab, Chionoecetes opilio.</title>
        <authorList>
            <person name="Jeong J.-H."/>
            <person name="Ryu S."/>
        </authorList>
    </citation>
    <scope>NUCLEOTIDE SEQUENCE</scope>
    <source>
        <strain evidence="2">MADBK_172401_WGS</strain>
        <tissue evidence="2">Digestive gland</tissue>
    </source>
</reference>
<dbReference type="InterPro" id="IPR054708">
    <property type="entry name" value="MTPAP-like_central"/>
</dbReference>